<reference evidence="1" key="1">
    <citation type="submission" date="2014-12" db="EMBL/GenBank/DDBJ databases">
        <title>Insight into the proteome of Arion vulgaris.</title>
        <authorList>
            <person name="Aradska J."/>
            <person name="Bulat T."/>
            <person name="Smidak R."/>
            <person name="Sarate P."/>
            <person name="Gangsoo J."/>
            <person name="Sialana F."/>
            <person name="Bilban M."/>
            <person name="Lubec G."/>
        </authorList>
    </citation>
    <scope>NUCLEOTIDE SEQUENCE</scope>
    <source>
        <tissue evidence="1">Skin</tissue>
    </source>
</reference>
<dbReference type="EMBL" id="HACG01002087">
    <property type="protein sequence ID" value="CEK48952.1"/>
    <property type="molecule type" value="Transcribed_RNA"/>
</dbReference>
<proteinExistence type="predicted"/>
<protein>
    <submittedName>
        <fullName evidence="1">Uncharacterized protein</fullName>
    </submittedName>
</protein>
<feature type="non-terminal residue" evidence="1">
    <location>
        <position position="1"/>
    </location>
</feature>
<accession>A0A0B6XY40</accession>
<evidence type="ECO:0000313" key="1">
    <source>
        <dbReference type="EMBL" id="CEK48952.1"/>
    </source>
</evidence>
<organism evidence="1">
    <name type="scientific">Arion vulgaris</name>
    <dbReference type="NCBI Taxonomy" id="1028688"/>
    <lineage>
        <taxon>Eukaryota</taxon>
        <taxon>Metazoa</taxon>
        <taxon>Spiralia</taxon>
        <taxon>Lophotrochozoa</taxon>
        <taxon>Mollusca</taxon>
        <taxon>Gastropoda</taxon>
        <taxon>Heterobranchia</taxon>
        <taxon>Euthyneura</taxon>
        <taxon>Panpulmonata</taxon>
        <taxon>Eupulmonata</taxon>
        <taxon>Stylommatophora</taxon>
        <taxon>Helicina</taxon>
        <taxon>Arionoidea</taxon>
        <taxon>Arionidae</taxon>
        <taxon>Arion</taxon>
    </lineage>
</organism>
<name>A0A0B6XY40_9EUPU</name>
<sequence>VTVSLFFAPLAGPNNTLAGSLRKVCFRVSLVLSKKKYTNLLKHKIHYIFIYVLLLTHVSQGMRISQVKNHYLNGSKCLADDTRVMQND</sequence>
<dbReference type="AlphaFoldDB" id="A0A0B6XY40"/>
<gene>
    <name evidence="1" type="primary">ORF5805</name>
</gene>